<accession>A0A2P2PP80</accession>
<organism evidence="1">
    <name type="scientific">Rhizophora mucronata</name>
    <name type="common">Asiatic mangrove</name>
    <dbReference type="NCBI Taxonomy" id="61149"/>
    <lineage>
        <taxon>Eukaryota</taxon>
        <taxon>Viridiplantae</taxon>
        <taxon>Streptophyta</taxon>
        <taxon>Embryophyta</taxon>
        <taxon>Tracheophyta</taxon>
        <taxon>Spermatophyta</taxon>
        <taxon>Magnoliopsida</taxon>
        <taxon>eudicotyledons</taxon>
        <taxon>Gunneridae</taxon>
        <taxon>Pentapetalae</taxon>
        <taxon>rosids</taxon>
        <taxon>fabids</taxon>
        <taxon>Malpighiales</taxon>
        <taxon>Rhizophoraceae</taxon>
        <taxon>Rhizophora</taxon>
    </lineage>
</organism>
<dbReference type="AlphaFoldDB" id="A0A2P2PP80"/>
<reference evidence="1" key="1">
    <citation type="submission" date="2018-02" db="EMBL/GenBank/DDBJ databases">
        <title>Rhizophora mucronata_Transcriptome.</title>
        <authorList>
            <person name="Meera S.P."/>
            <person name="Sreeshan A."/>
            <person name="Augustine A."/>
        </authorList>
    </citation>
    <scope>NUCLEOTIDE SEQUENCE</scope>
    <source>
        <tissue evidence="1">Leaf</tissue>
    </source>
</reference>
<evidence type="ECO:0000313" key="1">
    <source>
        <dbReference type="EMBL" id="MBX56419.1"/>
    </source>
</evidence>
<dbReference type="EMBL" id="GGEC01075935">
    <property type="protein sequence ID" value="MBX56419.1"/>
    <property type="molecule type" value="Transcribed_RNA"/>
</dbReference>
<proteinExistence type="predicted"/>
<sequence>MMFDQCLYDWDFRFQTTLESCMFILKCSFTKHTPVWVHYCFRDFLEVKIYFSFQKSNINVLTCLGMLK</sequence>
<protein>
    <submittedName>
        <fullName evidence="1">Uncharacterized protein</fullName>
    </submittedName>
</protein>
<name>A0A2P2PP80_RHIMU</name>